<evidence type="ECO:0000313" key="11">
    <source>
        <dbReference type="EMBL" id="NMG46434.1"/>
    </source>
</evidence>
<gene>
    <name evidence="11" type="primary">flgM</name>
    <name evidence="11" type="ORF">GPA22_22230</name>
</gene>
<protein>
    <recommendedName>
        <fullName evidence="2">Negative regulator of flagellin synthesis</fullName>
    </recommendedName>
    <alternativeName>
        <fullName evidence="8">Anti-sigma-28 factor</fullName>
    </alternativeName>
</protein>
<evidence type="ECO:0000256" key="1">
    <source>
        <dbReference type="ARBA" id="ARBA00005322"/>
    </source>
</evidence>
<keyword evidence="5" id="KW-0805">Transcription regulation</keyword>
<evidence type="ECO:0000256" key="4">
    <source>
        <dbReference type="ARBA" id="ARBA00022795"/>
    </source>
</evidence>
<dbReference type="SUPFAM" id="SSF101498">
    <property type="entry name" value="Anti-sigma factor FlgM"/>
    <property type="match status" value="1"/>
</dbReference>
<name>A0ABX1Q7E4_9RHOO</name>
<organism evidence="11 12">
    <name type="scientific">Aromatoleum toluvorans</name>
    <dbReference type="NCBI Taxonomy" id="92002"/>
    <lineage>
        <taxon>Bacteria</taxon>
        <taxon>Pseudomonadati</taxon>
        <taxon>Pseudomonadota</taxon>
        <taxon>Betaproteobacteria</taxon>
        <taxon>Rhodocyclales</taxon>
        <taxon>Rhodocyclaceae</taxon>
        <taxon>Aromatoleum</taxon>
    </lineage>
</organism>
<comment type="similarity">
    <text evidence="1">Belongs to the FlgM family.</text>
</comment>
<dbReference type="Pfam" id="PF04316">
    <property type="entry name" value="FlgM"/>
    <property type="match status" value="1"/>
</dbReference>
<feature type="compositionally biased region" description="Low complexity" evidence="9">
    <location>
        <begin position="24"/>
        <end position="34"/>
    </location>
</feature>
<evidence type="ECO:0000256" key="8">
    <source>
        <dbReference type="ARBA" id="ARBA00030117"/>
    </source>
</evidence>
<keyword evidence="11" id="KW-0282">Flagellum</keyword>
<dbReference type="InterPro" id="IPR031316">
    <property type="entry name" value="FlgM_C"/>
</dbReference>
<keyword evidence="6" id="KW-0804">Transcription</keyword>
<dbReference type="RefSeq" id="WP_169258255.1">
    <property type="nucleotide sequence ID" value="NZ_WTVN01000075.1"/>
</dbReference>
<evidence type="ECO:0000256" key="7">
    <source>
        <dbReference type="ARBA" id="ARBA00024739"/>
    </source>
</evidence>
<accession>A0ABX1Q7E4</accession>
<dbReference type="EMBL" id="WTVN01000075">
    <property type="protein sequence ID" value="NMG46434.1"/>
    <property type="molecule type" value="Genomic_DNA"/>
</dbReference>
<evidence type="ECO:0000256" key="6">
    <source>
        <dbReference type="ARBA" id="ARBA00023163"/>
    </source>
</evidence>
<feature type="region of interest" description="Disordered" evidence="9">
    <location>
        <begin position="1"/>
        <end position="50"/>
    </location>
</feature>
<reference evidence="11 12" key="1">
    <citation type="submission" date="2019-12" db="EMBL/GenBank/DDBJ databases">
        <title>Comparative genomics gives insights into the taxonomy of the Azoarcus-Aromatoleum group and reveals separate origins of nif in the plant-associated Azoarcus and non-plant-associated Aromatoleum sub-groups.</title>
        <authorList>
            <person name="Lafos M."/>
            <person name="Maluk M."/>
            <person name="Batista M."/>
            <person name="Junghare M."/>
            <person name="Carmona M."/>
            <person name="Faoro H."/>
            <person name="Cruz L.M."/>
            <person name="Battistoni F."/>
            <person name="De Souza E."/>
            <person name="Pedrosa F."/>
            <person name="Chen W.-M."/>
            <person name="Poole P.S."/>
            <person name="Dixon R.A."/>
            <person name="James E.K."/>
        </authorList>
    </citation>
    <scope>NUCLEOTIDE SEQUENCE [LARGE SCALE GENOMIC DNA]</scope>
    <source>
        <strain evidence="11 12">Td21</strain>
    </source>
</reference>
<evidence type="ECO:0000256" key="5">
    <source>
        <dbReference type="ARBA" id="ARBA00023015"/>
    </source>
</evidence>
<dbReference type="InterPro" id="IPR007412">
    <property type="entry name" value="FlgM"/>
</dbReference>
<proteinExistence type="inferred from homology"/>
<comment type="caution">
    <text evidence="11">The sequence shown here is derived from an EMBL/GenBank/DDBJ whole genome shotgun (WGS) entry which is preliminary data.</text>
</comment>
<dbReference type="NCBIfam" id="TIGR03824">
    <property type="entry name" value="FlgM_jcvi"/>
    <property type="match status" value="1"/>
</dbReference>
<keyword evidence="11" id="KW-0966">Cell projection</keyword>
<dbReference type="Proteomes" id="UP000623795">
    <property type="component" value="Unassembled WGS sequence"/>
</dbReference>
<dbReference type="InterPro" id="IPR035890">
    <property type="entry name" value="Anti-sigma-28_factor_FlgM_sf"/>
</dbReference>
<evidence type="ECO:0000256" key="9">
    <source>
        <dbReference type="SAM" id="MobiDB-lite"/>
    </source>
</evidence>
<sequence>MKIEGSLKSPGATPASETREKRPAASTTIASSSSTEEKVELSSLSSSLNKAEAAIASTPEVDRRRVDEIRQAISEGRFKIDANRIADGLIESVRQMLDTQK</sequence>
<keyword evidence="4" id="KW-1005">Bacterial flagellum biogenesis</keyword>
<evidence type="ECO:0000256" key="3">
    <source>
        <dbReference type="ARBA" id="ARBA00022491"/>
    </source>
</evidence>
<keyword evidence="12" id="KW-1185">Reference proteome</keyword>
<keyword evidence="3" id="KW-0678">Repressor</keyword>
<evidence type="ECO:0000256" key="2">
    <source>
        <dbReference type="ARBA" id="ARBA00017823"/>
    </source>
</evidence>
<evidence type="ECO:0000313" key="12">
    <source>
        <dbReference type="Proteomes" id="UP000623795"/>
    </source>
</evidence>
<feature type="domain" description="Anti-sigma-28 factor FlgM C-terminal" evidence="10">
    <location>
        <begin position="38"/>
        <end position="91"/>
    </location>
</feature>
<evidence type="ECO:0000259" key="10">
    <source>
        <dbReference type="Pfam" id="PF04316"/>
    </source>
</evidence>
<comment type="function">
    <text evidence="7">Responsible for the coupling of flagellin expression to flagellar assembly by preventing expression of the flagellin genes when a component of the middle class of proteins is defective. It negatively regulates flagellar genes by inhibiting the activity of FliA by directly binding to FliA.</text>
</comment>
<keyword evidence="11" id="KW-0969">Cilium</keyword>